<feature type="non-terminal residue" evidence="3">
    <location>
        <position position="1"/>
    </location>
</feature>
<feature type="non-terminal residue" evidence="3">
    <location>
        <position position="265"/>
    </location>
</feature>
<protein>
    <recommendedName>
        <fullName evidence="2">Formiminotransferase C-terminal subdomain domain-containing protein</fullName>
    </recommendedName>
</protein>
<dbReference type="GO" id="GO:0016740">
    <property type="term" value="F:transferase activity"/>
    <property type="evidence" value="ECO:0007669"/>
    <property type="project" value="InterPro"/>
</dbReference>
<dbReference type="PANTHER" id="PTHR12234">
    <property type="entry name" value="FORMIMINOTRANSFERASE-CYCLODEAMINASE"/>
    <property type="match status" value="1"/>
</dbReference>
<dbReference type="SMART" id="SM01221">
    <property type="entry name" value="FTCD"/>
    <property type="match status" value="1"/>
</dbReference>
<sequence length="265" mass="28805">CWNSGLNSPLIPGRFKGVQAGGMMYDENIAQVSMNLLGYRKVNLHDVFEAVQEEAGKLGVKATGSEIVGLVPKESLILAGKFYSKKDGLKISDEEELVSIGIEKLGLSELYPFKPEEKVIEYMVEEIGPLVSMKIGGFLSELASDSPAPGGGSVAALAGSLGAALSSMVCNLTIGKEKYADVQQEIKDTLKKSEQLRKELIKLIDKDTEAFNDVMKAFKMPKETEEQKEKRKQAIQKGYKTAAKVPLETAKACEKILDIAMVVAE</sequence>
<dbReference type="Pfam" id="PF02971">
    <property type="entry name" value="FTCD"/>
    <property type="match status" value="1"/>
</dbReference>
<gene>
    <name evidence="3" type="ORF">S12H4_38544</name>
</gene>
<name>X1TZR9_9ZZZZ</name>
<comment type="caution">
    <text evidence="3">The sequence shown here is derived from an EMBL/GenBank/DDBJ whole genome shotgun (WGS) entry which is preliminary data.</text>
</comment>
<dbReference type="SUPFAM" id="SSF55116">
    <property type="entry name" value="Formiminotransferase domain of formiminotransferase-cyclodeaminase"/>
    <property type="match status" value="1"/>
</dbReference>
<feature type="domain" description="Formiminotransferase C-terminal subdomain" evidence="2">
    <location>
        <begin position="9"/>
        <end position="123"/>
    </location>
</feature>
<dbReference type="Pfam" id="PF04961">
    <property type="entry name" value="FTCD_C"/>
    <property type="match status" value="1"/>
</dbReference>
<dbReference type="InterPro" id="IPR037070">
    <property type="entry name" value="Formiminotransferase_C_sf"/>
</dbReference>
<evidence type="ECO:0000256" key="1">
    <source>
        <dbReference type="SAM" id="Coils"/>
    </source>
</evidence>
<accession>X1TZR9</accession>
<dbReference type="InterPro" id="IPR036178">
    <property type="entry name" value="Formintransfe-cycloase-like_sf"/>
</dbReference>
<dbReference type="InterPro" id="IPR051623">
    <property type="entry name" value="FTCD"/>
</dbReference>
<dbReference type="Gene3D" id="1.20.120.680">
    <property type="entry name" value="Formiminotetrahydrofolate cyclodeaminase monomer, up-and-down helical bundle"/>
    <property type="match status" value="1"/>
</dbReference>
<dbReference type="EMBL" id="BARW01023210">
    <property type="protein sequence ID" value="GAI93060.1"/>
    <property type="molecule type" value="Genomic_DNA"/>
</dbReference>
<evidence type="ECO:0000313" key="3">
    <source>
        <dbReference type="EMBL" id="GAI93060.1"/>
    </source>
</evidence>
<organism evidence="3">
    <name type="scientific">marine sediment metagenome</name>
    <dbReference type="NCBI Taxonomy" id="412755"/>
    <lineage>
        <taxon>unclassified sequences</taxon>
        <taxon>metagenomes</taxon>
        <taxon>ecological metagenomes</taxon>
    </lineage>
</organism>
<feature type="coiled-coil region" evidence="1">
    <location>
        <begin position="179"/>
        <end position="206"/>
    </location>
</feature>
<dbReference type="InterPro" id="IPR007044">
    <property type="entry name" value="Cyclodeamin/CycHdrlase"/>
</dbReference>
<dbReference type="InterPro" id="IPR013802">
    <property type="entry name" value="Formiminotransferase_C"/>
</dbReference>
<dbReference type="AlphaFoldDB" id="X1TZR9"/>
<reference evidence="3" key="1">
    <citation type="journal article" date="2014" name="Front. Microbiol.">
        <title>High frequency of phylogenetically diverse reductive dehalogenase-homologous genes in deep subseafloor sedimentary metagenomes.</title>
        <authorList>
            <person name="Kawai M."/>
            <person name="Futagami T."/>
            <person name="Toyoda A."/>
            <person name="Takaki Y."/>
            <person name="Nishi S."/>
            <person name="Hori S."/>
            <person name="Arai W."/>
            <person name="Tsubouchi T."/>
            <person name="Morono Y."/>
            <person name="Uchiyama I."/>
            <person name="Ito T."/>
            <person name="Fujiyama A."/>
            <person name="Inagaki F."/>
            <person name="Takami H."/>
        </authorList>
    </citation>
    <scope>NUCLEOTIDE SEQUENCE</scope>
    <source>
        <strain evidence="3">Expedition CK06-06</strain>
    </source>
</reference>
<keyword evidence="1" id="KW-0175">Coiled coil</keyword>
<evidence type="ECO:0000259" key="2">
    <source>
        <dbReference type="SMART" id="SM01221"/>
    </source>
</evidence>
<dbReference type="GO" id="GO:0005542">
    <property type="term" value="F:folic acid binding"/>
    <property type="evidence" value="ECO:0007669"/>
    <property type="project" value="InterPro"/>
</dbReference>
<dbReference type="SUPFAM" id="SSF101262">
    <property type="entry name" value="Methenyltetrahydrofolate cyclohydrolase-like"/>
    <property type="match status" value="1"/>
</dbReference>
<proteinExistence type="predicted"/>
<dbReference type="PANTHER" id="PTHR12234:SF0">
    <property type="entry name" value="FORMIMIDOYLTRANSFERASE-CYCLODEAMINASE"/>
    <property type="match status" value="1"/>
</dbReference>
<dbReference type="Gene3D" id="3.30.70.670">
    <property type="entry name" value="Formiminotransferase, C-terminal subdomain"/>
    <property type="match status" value="1"/>
</dbReference>
<dbReference type="InterPro" id="IPR022384">
    <property type="entry name" value="FormiminoTrfase_cat_dom_sf"/>
</dbReference>